<dbReference type="EMBL" id="CP020715">
    <property type="protein sequence ID" value="ARJ03814.1"/>
    <property type="molecule type" value="Genomic_DNA"/>
</dbReference>
<dbReference type="Pfam" id="PF13672">
    <property type="entry name" value="PP2C_2"/>
    <property type="match status" value="1"/>
</dbReference>
<keyword evidence="5" id="KW-1185">Reference proteome</keyword>
<evidence type="ECO:0000259" key="3">
    <source>
        <dbReference type="PROSITE" id="PS51746"/>
    </source>
</evidence>
<dbReference type="PANTHER" id="PTHR47992">
    <property type="entry name" value="PROTEIN PHOSPHATASE"/>
    <property type="match status" value="1"/>
</dbReference>
<gene>
    <name evidence="4" type="ORF">B5808_00115</name>
</gene>
<feature type="compositionally biased region" description="Pro residues" evidence="1">
    <location>
        <begin position="416"/>
        <end position="436"/>
    </location>
</feature>
<accession>A0A1X9LF38</accession>
<dbReference type="GO" id="GO:0004722">
    <property type="term" value="F:protein serine/threonine phosphatase activity"/>
    <property type="evidence" value="ECO:0007669"/>
    <property type="project" value="InterPro"/>
</dbReference>
<dbReference type="InterPro" id="IPR015655">
    <property type="entry name" value="PP2C"/>
</dbReference>
<feature type="region of interest" description="Disordered" evidence="1">
    <location>
        <begin position="407"/>
        <end position="444"/>
    </location>
</feature>
<name>A0A1X9LF38_9MICO</name>
<reference evidence="4 5" key="1">
    <citation type="submission" date="2017-04" db="EMBL/GenBank/DDBJ databases">
        <authorList>
            <person name="Afonso C.L."/>
            <person name="Miller P.J."/>
            <person name="Scott M.A."/>
            <person name="Spackman E."/>
            <person name="Goraichik I."/>
            <person name="Dimitrov K.M."/>
            <person name="Suarez D.L."/>
            <person name="Swayne D.E."/>
        </authorList>
    </citation>
    <scope>NUCLEOTIDE SEQUENCE [LARGE SCALE GENOMIC DNA]</scope>
    <source>
        <strain evidence="5">XA(T)</strain>
    </source>
</reference>
<dbReference type="Gene3D" id="3.60.40.10">
    <property type="entry name" value="PPM-type phosphatase domain"/>
    <property type="match status" value="1"/>
</dbReference>
<dbReference type="AlphaFoldDB" id="A0A1X9LF38"/>
<dbReference type="InterPro" id="IPR001932">
    <property type="entry name" value="PPM-type_phosphatase-like_dom"/>
</dbReference>
<proteinExistence type="predicted"/>
<feature type="transmembrane region" description="Helical" evidence="2">
    <location>
        <begin position="313"/>
        <end position="334"/>
    </location>
</feature>
<dbReference type="STRING" id="1619308.B5808_00115"/>
<dbReference type="SMART" id="SM00332">
    <property type="entry name" value="PP2Cc"/>
    <property type="match status" value="1"/>
</dbReference>
<evidence type="ECO:0000313" key="4">
    <source>
        <dbReference type="EMBL" id="ARJ03814.1"/>
    </source>
</evidence>
<dbReference type="Proteomes" id="UP000192775">
    <property type="component" value="Chromosome"/>
</dbReference>
<keyword evidence="2" id="KW-0812">Transmembrane</keyword>
<sequence>MAIVTVSAAVSHTGKIRSNNQDSGFAGETLFVVADGMGGHAGGDVASALAVRRLAEIDGEYSSAVDAEFALQEAIVATNAVLSETVYEHPELTGMGTTLSALVRVGQSVAIAHIGDSRIYRLRDGVLSQITVDHTFVQRLVDSGRITPEEAKTHPRRSVLMRVLGDVDAAPEVDLQVMDTRPGDRWMLCSDGLSGVVERDDIERVLTELSDPDAAADALVRESLDRGAPDNVTVIVIDVDQSLEITEQTPTTVGSAAAPIVFDQQVGRRSARLPGLRLHPRPVQPESHFEPESEGYLDELIEEDRRRSRRRKATWLVGALVVIGIIAAGLYAGYQWTQTRYFVGQSDGYVAVYQGVQQGIGPVSLSHVFQQTDIPVDSLSPYAQGQVSNTISAGSVTEALEIVQRLSNATVQPDDPATPSPTPTPTPQPADQPAPQPAAEGVTG</sequence>
<dbReference type="SUPFAM" id="SSF81606">
    <property type="entry name" value="PP2C-like"/>
    <property type="match status" value="1"/>
</dbReference>
<keyword evidence="2" id="KW-1133">Transmembrane helix</keyword>
<protein>
    <submittedName>
        <fullName evidence="4">Protein phosphatase</fullName>
    </submittedName>
</protein>
<dbReference type="CDD" id="cd00143">
    <property type="entry name" value="PP2Cc"/>
    <property type="match status" value="1"/>
</dbReference>
<evidence type="ECO:0000256" key="2">
    <source>
        <dbReference type="SAM" id="Phobius"/>
    </source>
</evidence>
<feature type="domain" description="PPM-type phosphatase" evidence="3">
    <location>
        <begin position="5"/>
        <end position="239"/>
    </location>
</feature>
<dbReference type="SMART" id="SM00331">
    <property type="entry name" value="PP2C_SIG"/>
    <property type="match status" value="1"/>
</dbReference>
<dbReference type="PROSITE" id="PS51746">
    <property type="entry name" value="PPM_2"/>
    <property type="match status" value="1"/>
</dbReference>
<evidence type="ECO:0000313" key="5">
    <source>
        <dbReference type="Proteomes" id="UP000192775"/>
    </source>
</evidence>
<dbReference type="KEGG" id="cphy:B5808_00115"/>
<evidence type="ECO:0000256" key="1">
    <source>
        <dbReference type="SAM" id="MobiDB-lite"/>
    </source>
</evidence>
<dbReference type="InterPro" id="IPR036457">
    <property type="entry name" value="PPM-type-like_dom_sf"/>
</dbReference>
<keyword evidence="2" id="KW-0472">Membrane</keyword>
<organism evidence="4 5">
    <name type="scientific">Cnuibacter physcomitrellae</name>
    <dbReference type="NCBI Taxonomy" id="1619308"/>
    <lineage>
        <taxon>Bacteria</taxon>
        <taxon>Bacillati</taxon>
        <taxon>Actinomycetota</taxon>
        <taxon>Actinomycetes</taxon>
        <taxon>Micrococcales</taxon>
        <taxon>Microbacteriaceae</taxon>
        <taxon>Cnuibacter</taxon>
    </lineage>
</organism>